<dbReference type="InterPro" id="IPR041588">
    <property type="entry name" value="Integrase_H2C2"/>
</dbReference>
<dbReference type="InParanoid" id="A7E535"/>
<feature type="domain" description="Integrase zinc-binding" evidence="1">
    <location>
        <begin position="115"/>
        <end position="165"/>
    </location>
</feature>
<sequence>MSHYQKGLKPEVRLELDRNCTWEDLNELIEESIKADEMLYEYQKERRSSNVHGNRDRGVNYDIIKDIIKTEYSTDAIAKRILAIPDNPERGFTIEDGFIHFHGKLYISFNLVKDYVMEQYELPAYRHQGIARTFARIRREVYFPKMRTIVENIIGNYNTCIRNKAAY</sequence>
<dbReference type="HOGENOM" id="CLU_1595539_0_0_1"/>
<name>A7E535_SCLS1</name>
<reference evidence="3" key="1">
    <citation type="journal article" date="2011" name="PLoS Genet.">
        <title>Genomic analysis of the necrotrophic fungal pathogens Sclerotinia sclerotiorum and Botrytis cinerea.</title>
        <authorList>
            <person name="Amselem J."/>
            <person name="Cuomo C.A."/>
            <person name="van Kan J.A."/>
            <person name="Viaud M."/>
            <person name="Benito E.P."/>
            <person name="Couloux A."/>
            <person name="Coutinho P.M."/>
            <person name="de Vries R.P."/>
            <person name="Dyer P.S."/>
            <person name="Fillinger S."/>
            <person name="Fournier E."/>
            <person name="Gout L."/>
            <person name="Hahn M."/>
            <person name="Kohn L."/>
            <person name="Lapalu N."/>
            <person name="Plummer K.M."/>
            <person name="Pradier J.M."/>
            <person name="Quevillon E."/>
            <person name="Sharon A."/>
            <person name="Simon A."/>
            <person name="ten Have A."/>
            <person name="Tudzynski B."/>
            <person name="Tudzynski P."/>
            <person name="Wincker P."/>
            <person name="Andrew M."/>
            <person name="Anthouard V."/>
            <person name="Beever R.E."/>
            <person name="Beffa R."/>
            <person name="Benoit I."/>
            <person name="Bouzid O."/>
            <person name="Brault B."/>
            <person name="Chen Z."/>
            <person name="Choquer M."/>
            <person name="Collemare J."/>
            <person name="Cotton P."/>
            <person name="Danchin E.G."/>
            <person name="Da Silva C."/>
            <person name="Gautier A."/>
            <person name="Giraud C."/>
            <person name="Giraud T."/>
            <person name="Gonzalez C."/>
            <person name="Grossetete S."/>
            <person name="Guldener U."/>
            <person name="Henrissat B."/>
            <person name="Howlett B.J."/>
            <person name="Kodira C."/>
            <person name="Kretschmer M."/>
            <person name="Lappartient A."/>
            <person name="Leroch M."/>
            <person name="Levis C."/>
            <person name="Mauceli E."/>
            <person name="Neuveglise C."/>
            <person name="Oeser B."/>
            <person name="Pearson M."/>
            <person name="Poulain J."/>
            <person name="Poussereau N."/>
            <person name="Quesneville H."/>
            <person name="Rascle C."/>
            <person name="Schumacher J."/>
            <person name="Segurens B."/>
            <person name="Sexton A."/>
            <person name="Silva E."/>
            <person name="Sirven C."/>
            <person name="Soanes D.M."/>
            <person name="Talbot N.J."/>
            <person name="Templeton M."/>
            <person name="Yandava C."/>
            <person name="Yarden O."/>
            <person name="Zeng Q."/>
            <person name="Rollins J.A."/>
            <person name="Lebrun M.H."/>
            <person name="Dickman M."/>
        </authorList>
    </citation>
    <scope>NUCLEOTIDE SEQUENCE [LARGE SCALE GENOMIC DNA]</scope>
    <source>
        <strain evidence="3">ATCC 18683 / 1980 / Ss-1</strain>
    </source>
</reference>
<dbReference type="Pfam" id="PF17921">
    <property type="entry name" value="Integrase_H2C2"/>
    <property type="match status" value="1"/>
</dbReference>
<dbReference type="Gene3D" id="1.10.340.70">
    <property type="match status" value="1"/>
</dbReference>
<evidence type="ECO:0000259" key="1">
    <source>
        <dbReference type="Pfam" id="PF17921"/>
    </source>
</evidence>
<dbReference type="KEGG" id="ssl:SS1G_00407"/>
<proteinExistence type="predicted"/>
<dbReference type="EMBL" id="CH476621">
    <property type="protein sequence ID" value="EDN91007.1"/>
    <property type="molecule type" value="Genomic_DNA"/>
</dbReference>
<accession>A7E535</accession>
<dbReference type="AlphaFoldDB" id="A7E535"/>
<evidence type="ECO:0000313" key="3">
    <source>
        <dbReference type="Proteomes" id="UP000001312"/>
    </source>
</evidence>
<protein>
    <recommendedName>
        <fullName evidence="1">Integrase zinc-binding domain-containing protein</fullName>
    </recommendedName>
</protein>
<dbReference type="GeneID" id="5494612"/>
<organism evidence="2 3">
    <name type="scientific">Sclerotinia sclerotiorum (strain ATCC 18683 / 1980 / Ss-1)</name>
    <name type="common">White mold</name>
    <name type="synonym">Whetzelinia sclerotiorum</name>
    <dbReference type="NCBI Taxonomy" id="665079"/>
    <lineage>
        <taxon>Eukaryota</taxon>
        <taxon>Fungi</taxon>
        <taxon>Dikarya</taxon>
        <taxon>Ascomycota</taxon>
        <taxon>Pezizomycotina</taxon>
        <taxon>Leotiomycetes</taxon>
        <taxon>Helotiales</taxon>
        <taxon>Sclerotiniaceae</taxon>
        <taxon>Sclerotinia</taxon>
    </lineage>
</organism>
<evidence type="ECO:0000313" key="2">
    <source>
        <dbReference type="EMBL" id="EDN91007.1"/>
    </source>
</evidence>
<gene>
    <name evidence="2" type="ORF">SS1G_00407</name>
</gene>
<keyword evidence="3" id="KW-1185">Reference proteome</keyword>
<dbReference type="RefSeq" id="XP_001598321.1">
    <property type="nucleotide sequence ID" value="XM_001598271.1"/>
</dbReference>
<dbReference type="Proteomes" id="UP000001312">
    <property type="component" value="Unassembled WGS sequence"/>
</dbReference>